<feature type="compositionally biased region" description="Polar residues" evidence="1">
    <location>
        <begin position="62"/>
        <end position="77"/>
    </location>
</feature>
<evidence type="ECO:0000313" key="3">
    <source>
        <dbReference type="Proteomes" id="UP000199542"/>
    </source>
</evidence>
<proteinExistence type="predicted"/>
<organism evidence="2 3">
    <name type="scientific">Rhizobium mongolense subsp. loessense</name>
    <dbReference type="NCBI Taxonomy" id="158890"/>
    <lineage>
        <taxon>Bacteria</taxon>
        <taxon>Pseudomonadati</taxon>
        <taxon>Pseudomonadota</taxon>
        <taxon>Alphaproteobacteria</taxon>
        <taxon>Hyphomicrobiales</taxon>
        <taxon>Rhizobiaceae</taxon>
        <taxon>Rhizobium/Agrobacterium group</taxon>
        <taxon>Rhizobium</taxon>
    </lineage>
</organism>
<dbReference type="Proteomes" id="UP000199542">
    <property type="component" value="Unassembled WGS sequence"/>
</dbReference>
<dbReference type="AlphaFoldDB" id="A0A1G4Q386"/>
<gene>
    <name evidence="2" type="ORF">SAMN02927900_01277</name>
</gene>
<evidence type="ECO:0008006" key="4">
    <source>
        <dbReference type="Google" id="ProtNLM"/>
    </source>
</evidence>
<dbReference type="EMBL" id="FMTM01000001">
    <property type="protein sequence ID" value="SCW38895.1"/>
    <property type="molecule type" value="Genomic_DNA"/>
</dbReference>
<protein>
    <recommendedName>
        <fullName evidence="4">Excisionase</fullName>
    </recommendedName>
</protein>
<name>A0A1G4Q386_9HYPH</name>
<accession>A0A1G4Q386</accession>
<dbReference type="RefSeq" id="WP_092583986.1">
    <property type="nucleotide sequence ID" value="NZ_FMTM01000001.1"/>
</dbReference>
<reference evidence="2 3" key="1">
    <citation type="submission" date="2016-10" db="EMBL/GenBank/DDBJ databases">
        <authorList>
            <person name="de Groot N.N."/>
        </authorList>
    </citation>
    <scope>NUCLEOTIDE SEQUENCE [LARGE SCALE GENOMIC DNA]</scope>
    <source>
        <strain evidence="2 3">CGMCC 1.3401</strain>
    </source>
</reference>
<sequence length="94" mass="10673">MSDDVGDDEPIPLRDAAQFFFHGRLTKSALRTEARKGNLEIVRIANKDFVTRNAIRRMIESCTQKTAQQTSSNQRGISAQEALRLKLQRRRGEG</sequence>
<evidence type="ECO:0000313" key="2">
    <source>
        <dbReference type="EMBL" id="SCW38895.1"/>
    </source>
</evidence>
<evidence type="ECO:0000256" key="1">
    <source>
        <dbReference type="SAM" id="MobiDB-lite"/>
    </source>
</evidence>
<feature type="region of interest" description="Disordered" evidence="1">
    <location>
        <begin position="62"/>
        <end position="82"/>
    </location>
</feature>